<gene>
    <name evidence="7" type="ORF">CSA56_01500</name>
</gene>
<evidence type="ECO:0000313" key="8">
    <source>
        <dbReference type="Proteomes" id="UP000230821"/>
    </source>
</evidence>
<name>A0A2G6KK52_9BACT</name>
<dbReference type="InterPro" id="IPR000780">
    <property type="entry name" value="CheR_MeTrfase"/>
</dbReference>
<dbReference type="InterPro" id="IPR022641">
    <property type="entry name" value="CheR_N"/>
</dbReference>
<evidence type="ECO:0000256" key="1">
    <source>
        <dbReference type="ARBA" id="ARBA00001541"/>
    </source>
</evidence>
<dbReference type="InterPro" id="IPR050903">
    <property type="entry name" value="Bact_Chemotaxis_MeTrfase"/>
</dbReference>
<protein>
    <recommendedName>
        <fullName evidence="2">protein-glutamate O-methyltransferase</fullName>
        <ecNumber evidence="2">2.1.1.80</ecNumber>
    </recommendedName>
</protein>
<dbReference type="SUPFAM" id="SSF47757">
    <property type="entry name" value="Chemotaxis receptor methyltransferase CheR, N-terminal domain"/>
    <property type="match status" value="1"/>
</dbReference>
<comment type="catalytic activity">
    <reaction evidence="1">
        <text>L-glutamyl-[protein] + S-adenosyl-L-methionine = [protein]-L-glutamate 5-O-methyl ester + S-adenosyl-L-homocysteine</text>
        <dbReference type="Rhea" id="RHEA:24452"/>
        <dbReference type="Rhea" id="RHEA-COMP:10208"/>
        <dbReference type="Rhea" id="RHEA-COMP:10311"/>
        <dbReference type="ChEBI" id="CHEBI:29973"/>
        <dbReference type="ChEBI" id="CHEBI:57856"/>
        <dbReference type="ChEBI" id="CHEBI:59789"/>
        <dbReference type="ChEBI" id="CHEBI:82795"/>
        <dbReference type="EC" id="2.1.1.80"/>
    </reaction>
</comment>
<dbReference type="Gene3D" id="3.40.50.150">
    <property type="entry name" value="Vaccinia Virus protein VP39"/>
    <property type="match status" value="1"/>
</dbReference>
<sequence length="286" mass="33468">MPESTARRTIIDPMTDSTFFQFSQFIQTELGIKMPPTKKVMLQARLHKRLWKLGLDSFDAYYEYVFSPDGREHELPQMINVVTTNKTDFFREPNHFDFLVEHVLPKMIKRHGLEKRFTLWCAGSSSGEEPYSLAMVLHNYSEQVHGFKFFILATDISTKVLDKAKLGIYDEESAEPIPVIFRQKYLLRSKERDKGLVRVSPEIRSFVRFRRLNLIKSDFGLRETVDIIFCRNVIIYFNRETQEHVINKLYHHLSPGGYLFTGHSETLNGHSVPLKAVAHTVYQKEF</sequence>
<dbReference type="PIRSF" id="PIRSF000410">
    <property type="entry name" value="CheR"/>
    <property type="match status" value="1"/>
</dbReference>
<dbReference type="Proteomes" id="UP000230821">
    <property type="component" value="Unassembled WGS sequence"/>
</dbReference>
<keyword evidence="5" id="KW-0949">S-adenosyl-L-methionine</keyword>
<dbReference type="Gene3D" id="1.10.155.10">
    <property type="entry name" value="Chemotaxis receptor methyltransferase CheR, N-terminal domain"/>
    <property type="match status" value="1"/>
</dbReference>
<dbReference type="InterPro" id="IPR036804">
    <property type="entry name" value="CheR_N_sf"/>
</dbReference>
<comment type="caution">
    <text evidence="7">The sequence shown here is derived from an EMBL/GenBank/DDBJ whole genome shotgun (WGS) entry which is preliminary data.</text>
</comment>
<dbReference type="PROSITE" id="PS50123">
    <property type="entry name" value="CHER"/>
    <property type="match status" value="1"/>
</dbReference>
<dbReference type="CDD" id="cd02440">
    <property type="entry name" value="AdoMet_MTases"/>
    <property type="match status" value="1"/>
</dbReference>
<evidence type="ECO:0000256" key="4">
    <source>
        <dbReference type="ARBA" id="ARBA00022679"/>
    </source>
</evidence>
<dbReference type="InterPro" id="IPR022642">
    <property type="entry name" value="CheR_C"/>
</dbReference>
<keyword evidence="4" id="KW-0808">Transferase</keyword>
<proteinExistence type="predicted"/>
<dbReference type="Pfam" id="PF03705">
    <property type="entry name" value="CheR_N"/>
    <property type="match status" value="1"/>
</dbReference>
<dbReference type="Pfam" id="PF01739">
    <property type="entry name" value="CheR"/>
    <property type="match status" value="1"/>
</dbReference>
<dbReference type="EMBL" id="PDSK01000026">
    <property type="protein sequence ID" value="PIE36047.1"/>
    <property type="molecule type" value="Genomic_DNA"/>
</dbReference>
<reference evidence="7 8" key="1">
    <citation type="submission" date="2017-10" db="EMBL/GenBank/DDBJ databases">
        <title>Novel microbial diversity and functional potential in the marine mammal oral microbiome.</title>
        <authorList>
            <person name="Dudek N.K."/>
            <person name="Sun C.L."/>
            <person name="Burstein D."/>
            <person name="Kantor R.S."/>
            <person name="Aliaga Goltsman D.S."/>
            <person name="Bik E.M."/>
            <person name="Thomas B.C."/>
            <person name="Banfield J.F."/>
            <person name="Relman D.A."/>
        </authorList>
    </citation>
    <scope>NUCLEOTIDE SEQUENCE [LARGE SCALE GENOMIC DNA]</scope>
    <source>
        <strain evidence="7">DOLJORAL78_47_16</strain>
    </source>
</reference>
<evidence type="ECO:0000256" key="5">
    <source>
        <dbReference type="ARBA" id="ARBA00022691"/>
    </source>
</evidence>
<dbReference type="SMART" id="SM00138">
    <property type="entry name" value="MeTrc"/>
    <property type="match status" value="1"/>
</dbReference>
<dbReference type="AlphaFoldDB" id="A0A2G6KK52"/>
<feature type="domain" description="CheR-type methyltransferase" evidence="6">
    <location>
        <begin position="13"/>
        <end position="286"/>
    </location>
</feature>
<dbReference type="SUPFAM" id="SSF53335">
    <property type="entry name" value="S-adenosyl-L-methionine-dependent methyltransferases"/>
    <property type="match status" value="1"/>
</dbReference>
<evidence type="ECO:0000313" key="7">
    <source>
        <dbReference type="EMBL" id="PIE36047.1"/>
    </source>
</evidence>
<dbReference type="GO" id="GO:0032259">
    <property type="term" value="P:methylation"/>
    <property type="evidence" value="ECO:0007669"/>
    <property type="project" value="UniProtKB-KW"/>
</dbReference>
<keyword evidence="3" id="KW-0489">Methyltransferase</keyword>
<dbReference type="PANTHER" id="PTHR24422">
    <property type="entry name" value="CHEMOTAXIS PROTEIN METHYLTRANSFERASE"/>
    <property type="match status" value="1"/>
</dbReference>
<dbReference type="PRINTS" id="PR00996">
    <property type="entry name" value="CHERMTFRASE"/>
</dbReference>
<dbReference type="EC" id="2.1.1.80" evidence="2"/>
<dbReference type="InterPro" id="IPR026024">
    <property type="entry name" value="Chemotaxis_MeTrfase_CheR"/>
</dbReference>
<organism evidence="7 8">
    <name type="scientific">candidate division KSB3 bacterium</name>
    <dbReference type="NCBI Taxonomy" id="2044937"/>
    <lineage>
        <taxon>Bacteria</taxon>
        <taxon>candidate division KSB3</taxon>
    </lineage>
</organism>
<accession>A0A2G6KK52</accession>
<evidence type="ECO:0000256" key="2">
    <source>
        <dbReference type="ARBA" id="ARBA00012534"/>
    </source>
</evidence>
<dbReference type="InterPro" id="IPR029063">
    <property type="entry name" value="SAM-dependent_MTases_sf"/>
</dbReference>
<evidence type="ECO:0000256" key="3">
    <source>
        <dbReference type="ARBA" id="ARBA00022603"/>
    </source>
</evidence>
<dbReference type="PANTHER" id="PTHR24422:SF26">
    <property type="entry name" value="CHEMOTAXIS PROTEIN METHYLTRANSFERASE"/>
    <property type="match status" value="1"/>
</dbReference>
<dbReference type="GO" id="GO:0008983">
    <property type="term" value="F:protein-glutamate O-methyltransferase activity"/>
    <property type="evidence" value="ECO:0007669"/>
    <property type="project" value="UniProtKB-EC"/>
</dbReference>
<evidence type="ECO:0000259" key="6">
    <source>
        <dbReference type="PROSITE" id="PS50123"/>
    </source>
</evidence>